<name>A0A0J6ILW0_COCPO</name>
<reference evidence="3" key="2">
    <citation type="journal article" date="2009" name="Genome Res.">
        <title>Comparative genomic analyses of the human fungal pathogens Coccidioides and their relatives.</title>
        <authorList>
            <person name="Sharpton T.J."/>
            <person name="Stajich J.E."/>
            <person name="Rounsley S.D."/>
            <person name="Gardner M.J."/>
            <person name="Wortman J.R."/>
            <person name="Jordar V.S."/>
            <person name="Maiti R."/>
            <person name="Kodira C.D."/>
            <person name="Neafsey D.E."/>
            <person name="Zeng Q."/>
            <person name="Hung C.-Y."/>
            <person name="McMahan C."/>
            <person name="Muszewska A."/>
            <person name="Grynberg M."/>
            <person name="Mandel M.A."/>
            <person name="Kellner E.M."/>
            <person name="Barker B.M."/>
            <person name="Galgiani J.N."/>
            <person name="Orbach M.J."/>
            <person name="Kirkland T.N."/>
            <person name="Cole G.T."/>
            <person name="Henn M.R."/>
            <person name="Birren B.W."/>
            <person name="Taylor J.W."/>
        </authorList>
    </citation>
    <scope>NUCLEOTIDE SEQUENCE [LARGE SCALE GENOMIC DNA]</scope>
    <source>
        <strain evidence="3">RMSCC 3488</strain>
    </source>
</reference>
<evidence type="ECO:0000313" key="3">
    <source>
        <dbReference type="Proteomes" id="UP000054567"/>
    </source>
</evidence>
<dbReference type="AlphaFoldDB" id="A0A0J6ILW0"/>
<gene>
    <name evidence="2" type="ORF">CPAG_09212</name>
</gene>
<protein>
    <submittedName>
        <fullName evidence="2">Uncharacterized protein</fullName>
    </submittedName>
</protein>
<dbReference type="EMBL" id="DS268114">
    <property type="protein sequence ID" value="KMM72922.1"/>
    <property type="molecule type" value="Genomic_DNA"/>
</dbReference>
<sequence>MTDSAGLMILPRRCCSWIGPDHRKGIFALNVRASSGVLCMDLYGVEPTGSSATKPQPVSQYRIHTRTLPLLRARIHIVCTEYCTEMQQQGGRSIASRAREQSREIPPKTTGRAAPTGLPCVSRLRHVDFLCARFFDKILASNAPHAVFIHEQPSRPTRRDVSAPFPSCTLSLDGAGQVILISDLFS</sequence>
<dbReference type="Proteomes" id="UP000054567">
    <property type="component" value="Unassembled WGS sequence"/>
</dbReference>
<dbReference type="VEuPathDB" id="FungiDB:CPAG_09212"/>
<accession>A0A0J6ILW0</accession>
<reference evidence="3" key="3">
    <citation type="journal article" date="2010" name="Genome Res.">
        <title>Population genomic sequencing of Coccidioides fungi reveals recent hybridization and transposon control.</title>
        <authorList>
            <person name="Neafsey D.E."/>
            <person name="Barker B.M."/>
            <person name="Sharpton T.J."/>
            <person name="Stajich J.E."/>
            <person name="Park D.J."/>
            <person name="Whiston E."/>
            <person name="Hung C.-Y."/>
            <person name="McMahan C."/>
            <person name="White J."/>
            <person name="Sykes S."/>
            <person name="Heiman D."/>
            <person name="Young S."/>
            <person name="Zeng Q."/>
            <person name="Abouelleil A."/>
            <person name="Aftuck L."/>
            <person name="Bessette D."/>
            <person name="Brown A."/>
            <person name="FitzGerald M."/>
            <person name="Lui A."/>
            <person name="Macdonald J.P."/>
            <person name="Priest M."/>
            <person name="Orbach M.J."/>
            <person name="Galgiani J.N."/>
            <person name="Kirkland T.N."/>
            <person name="Cole G.T."/>
            <person name="Birren B.W."/>
            <person name="Henn M.R."/>
            <person name="Taylor J.W."/>
            <person name="Rounsley S.D."/>
        </authorList>
    </citation>
    <scope>NUCLEOTIDE SEQUENCE [LARGE SCALE GENOMIC DNA]</scope>
    <source>
        <strain evidence="3">RMSCC 3488</strain>
    </source>
</reference>
<evidence type="ECO:0000256" key="1">
    <source>
        <dbReference type="SAM" id="MobiDB-lite"/>
    </source>
</evidence>
<feature type="region of interest" description="Disordered" evidence="1">
    <location>
        <begin position="90"/>
        <end position="114"/>
    </location>
</feature>
<reference evidence="2 3" key="1">
    <citation type="submission" date="2007-06" db="EMBL/GenBank/DDBJ databases">
        <title>The Genome Sequence of Coccidioides posadasii RMSCC_3488.</title>
        <authorList>
            <consortium name="Coccidioides Genome Resources Consortium"/>
            <consortium name="The Broad Institute Genome Sequencing Platform"/>
            <person name="Henn M.R."/>
            <person name="Sykes S."/>
            <person name="Young S."/>
            <person name="Jaffe D."/>
            <person name="Berlin A."/>
            <person name="Alvarez P."/>
            <person name="Butler J."/>
            <person name="Gnerre S."/>
            <person name="Grabherr M."/>
            <person name="Mauceli E."/>
            <person name="Brockman W."/>
            <person name="Kodira C."/>
            <person name="Alvarado L."/>
            <person name="Zeng Q."/>
            <person name="Crawford M."/>
            <person name="Antoine C."/>
            <person name="Devon K."/>
            <person name="Galgiani J."/>
            <person name="Orsborn K."/>
            <person name="Lewis M.L."/>
            <person name="Nusbaum C."/>
            <person name="Galagan J."/>
            <person name="Birren B."/>
        </authorList>
    </citation>
    <scope>NUCLEOTIDE SEQUENCE [LARGE SCALE GENOMIC DNA]</scope>
    <source>
        <strain evidence="2 3">RMSCC 3488</strain>
    </source>
</reference>
<feature type="compositionally biased region" description="Basic and acidic residues" evidence="1">
    <location>
        <begin position="97"/>
        <end position="106"/>
    </location>
</feature>
<organism evidence="2 3">
    <name type="scientific">Coccidioides posadasii RMSCC 3488</name>
    <dbReference type="NCBI Taxonomy" id="454284"/>
    <lineage>
        <taxon>Eukaryota</taxon>
        <taxon>Fungi</taxon>
        <taxon>Dikarya</taxon>
        <taxon>Ascomycota</taxon>
        <taxon>Pezizomycotina</taxon>
        <taxon>Eurotiomycetes</taxon>
        <taxon>Eurotiomycetidae</taxon>
        <taxon>Onygenales</taxon>
        <taxon>Onygenaceae</taxon>
        <taxon>Coccidioides</taxon>
    </lineage>
</organism>
<proteinExistence type="predicted"/>
<evidence type="ECO:0000313" key="2">
    <source>
        <dbReference type="EMBL" id="KMM72922.1"/>
    </source>
</evidence>